<dbReference type="KEGG" id="ker:91099085"/>
<protein>
    <recommendedName>
        <fullName evidence="2">Beta-lactamase-related domain-containing protein</fullName>
    </recommendedName>
</protein>
<dbReference type="Proteomes" id="UP001358614">
    <property type="component" value="Chromosome 1"/>
</dbReference>
<sequence length="560" mass="63088">MTNSQSILSSSTKDWLRIIQKKYDVPGIAVEIVASPPSPDPSAQDEMRSEILTFGSRTLNGDPLTPDSLFCISSNTKLFVAISIGILIHRNTTLPDGNTLGWNTKMIDVLTGWGLVDKEAEREATIHDLLTMRTGVPFHPYAPNHADPAKLLEMVSNLPPFAPFRTKWQYNNDNYLILAHLVSRIAGQPFTEFVQTSILKPLGMNSAVFDPVDAKKTGHRTDTALRVGEEMEVVYVDDDGEEVKIKGKKRNIDWWAKGRGEGMWGAAGLIMSANDVTQWLKELISPTTIPSSILEECSQPHAEAENLMFPEMENSSYGYGQWISYYHGHKVISHYGRQLGQNTIFVRLPEHGIAFGVMNLGDGIGSSINRAVGYTILDELLGLRTKNWEEWEECILKDWVSLQAKQNGNTPNNQVETVKLDLDVEGSYHHLAWGDLNIRRFLTQGEDIHIGHLLQRQTRLSLPTYISDMPGREDWYILLDLTDSHFGWTVIQLHNDHTHSEVINNGIVRVLGSGEAIVNEDGMGMFVGFWNYDPMTYRRITEGQDPRISAEVWFDRVARD</sequence>
<dbReference type="InterPro" id="IPR012338">
    <property type="entry name" value="Beta-lactam/transpept-like"/>
</dbReference>
<evidence type="ECO:0000313" key="4">
    <source>
        <dbReference type="Proteomes" id="UP001358614"/>
    </source>
</evidence>
<dbReference type="Pfam" id="PF00144">
    <property type="entry name" value="Beta-lactamase"/>
    <property type="match status" value="1"/>
</dbReference>
<dbReference type="GeneID" id="91099085"/>
<dbReference type="SUPFAM" id="SSF56601">
    <property type="entry name" value="beta-lactamase/transpeptidase-like"/>
    <property type="match status" value="1"/>
</dbReference>
<proteinExistence type="inferred from homology"/>
<comment type="similarity">
    <text evidence="1">Belongs to the peptidase S12 family.</text>
</comment>
<accession>A0AAX4K9Q6</accession>
<dbReference type="InterPro" id="IPR001466">
    <property type="entry name" value="Beta-lactam-related"/>
</dbReference>
<dbReference type="EMBL" id="CP144089">
    <property type="protein sequence ID" value="WWD02243.1"/>
    <property type="molecule type" value="Genomic_DNA"/>
</dbReference>
<dbReference type="PANTHER" id="PTHR46825:SF15">
    <property type="entry name" value="BETA-LACTAMASE-RELATED DOMAIN-CONTAINING PROTEIN"/>
    <property type="match status" value="1"/>
</dbReference>
<evidence type="ECO:0000313" key="3">
    <source>
        <dbReference type="EMBL" id="WWD02243.1"/>
    </source>
</evidence>
<organism evidence="3 4">
    <name type="scientific">Kwoniella europaea PYCC6329</name>
    <dbReference type="NCBI Taxonomy" id="1423913"/>
    <lineage>
        <taxon>Eukaryota</taxon>
        <taxon>Fungi</taxon>
        <taxon>Dikarya</taxon>
        <taxon>Basidiomycota</taxon>
        <taxon>Agaricomycotina</taxon>
        <taxon>Tremellomycetes</taxon>
        <taxon>Tremellales</taxon>
        <taxon>Cryptococcaceae</taxon>
        <taxon>Kwoniella</taxon>
    </lineage>
</organism>
<dbReference type="PANTHER" id="PTHR46825">
    <property type="entry name" value="D-ALANYL-D-ALANINE-CARBOXYPEPTIDASE/ENDOPEPTIDASE AMPH"/>
    <property type="match status" value="1"/>
</dbReference>
<evidence type="ECO:0000259" key="2">
    <source>
        <dbReference type="Pfam" id="PF00144"/>
    </source>
</evidence>
<dbReference type="RefSeq" id="XP_066080210.1">
    <property type="nucleotide sequence ID" value="XM_066224113.1"/>
</dbReference>
<evidence type="ECO:0000256" key="1">
    <source>
        <dbReference type="ARBA" id="ARBA00038215"/>
    </source>
</evidence>
<reference evidence="3 4" key="1">
    <citation type="submission" date="2024-01" db="EMBL/GenBank/DDBJ databases">
        <title>Comparative genomics of Cryptococcus and Kwoniella reveals pathogenesis evolution and contrasting modes of karyotype evolution via chromosome fusion or intercentromeric recombination.</title>
        <authorList>
            <person name="Coelho M.A."/>
            <person name="David-Palma M."/>
            <person name="Shea T."/>
            <person name="Bowers K."/>
            <person name="McGinley-Smith S."/>
            <person name="Mohammad A.W."/>
            <person name="Gnirke A."/>
            <person name="Yurkov A.M."/>
            <person name="Nowrousian M."/>
            <person name="Sun S."/>
            <person name="Cuomo C.A."/>
            <person name="Heitman J."/>
        </authorList>
    </citation>
    <scope>NUCLEOTIDE SEQUENCE [LARGE SCALE GENOMIC DNA]</scope>
    <source>
        <strain evidence="3 4">PYCC6329</strain>
    </source>
</reference>
<feature type="domain" description="Beta-lactamase-related" evidence="2">
    <location>
        <begin position="60"/>
        <end position="358"/>
    </location>
</feature>
<gene>
    <name evidence="3" type="ORF">V865_000281</name>
</gene>
<dbReference type="InterPro" id="IPR050491">
    <property type="entry name" value="AmpC-like"/>
</dbReference>
<dbReference type="Gene3D" id="3.40.710.10">
    <property type="entry name" value="DD-peptidase/beta-lactamase superfamily"/>
    <property type="match status" value="1"/>
</dbReference>
<name>A0AAX4K9Q6_9TREE</name>
<keyword evidence="4" id="KW-1185">Reference proteome</keyword>
<dbReference type="AlphaFoldDB" id="A0AAX4K9Q6"/>